<dbReference type="InterPro" id="IPR018742">
    <property type="entry name" value="DUF2290"/>
</dbReference>
<organism evidence="1 2">
    <name type="scientific">Archangium lansingense</name>
    <dbReference type="NCBI Taxonomy" id="2995310"/>
    <lineage>
        <taxon>Bacteria</taxon>
        <taxon>Pseudomonadati</taxon>
        <taxon>Myxococcota</taxon>
        <taxon>Myxococcia</taxon>
        <taxon>Myxococcales</taxon>
        <taxon>Cystobacterineae</taxon>
        <taxon>Archangiaceae</taxon>
        <taxon>Archangium</taxon>
    </lineage>
</organism>
<protein>
    <submittedName>
        <fullName evidence="1">DUF2290 domain-containing protein</fullName>
    </submittedName>
</protein>
<evidence type="ECO:0000313" key="1">
    <source>
        <dbReference type="EMBL" id="MCY1074327.1"/>
    </source>
</evidence>
<accession>A0ABT3ZY51</accession>
<name>A0ABT3ZY51_9BACT</name>
<keyword evidence="2" id="KW-1185">Reference proteome</keyword>
<comment type="caution">
    <text evidence="1">The sequence shown here is derived from an EMBL/GenBank/DDBJ whole genome shotgun (WGS) entry which is preliminary data.</text>
</comment>
<dbReference type="RefSeq" id="WP_267533299.1">
    <property type="nucleotide sequence ID" value="NZ_JAPNKA010000001.1"/>
</dbReference>
<evidence type="ECO:0000313" key="2">
    <source>
        <dbReference type="Proteomes" id="UP001207654"/>
    </source>
</evidence>
<dbReference type="Proteomes" id="UP001207654">
    <property type="component" value="Unassembled WGS sequence"/>
</dbReference>
<gene>
    <name evidence="1" type="ORF">OV287_07500</name>
</gene>
<dbReference type="EMBL" id="JAPNKA010000001">
    <property type="protein sequence ID" value="MCY1074327.1"/>
    <property type="molecule type" value="Genomic_DNA"/>
</dbReference>
<dbReference type="Pfam" id="PF10053">
    <property type="entry name" value="DUF2290"/>
    <property type="match status" value="1"/>
</dbReference>
<reference evidence="1 2" key="1">
    <citation type="submission" date="2022-11" db="EMBL/GenBank/DDBJ databases">
        <title>Minimal conservation of predation-associated metabolite biosynthetic gene clusters underscores biosynthetic potential of Myxococcota including descriptions for ten novel species: Archangium lansinium sp. nov., Myxococcus landrumus sp. nov., Nannocystis bai.</title>
        <authorList>
            <person name="Ahearne A."/>
            <person name="Stevens C."/>
            <person name="Phillips K."/>
        </authorList>
    </citation>
    <scope>NUCLEOTIDE SEQUENCE [LARGE SCALE GENOMIC DNA]</scope>
    <source>
        <strain evidence="1 2">MIWBW</strain>
    </source>
</reference>
<proteinExistence type="predicted"/>
<sequence>MPSPHYFRSSVANILDVLGDAGVFLLWNRVGLEESEGISRISWLPPAPGELFRLAGDRLDSYAAWVSANAFSGLLFDGALIQLTWSIAAGDVIGHRLAYVPCPLILDQELLRTEPVLDVWELARDSPRPDIVLRGAVRFDYDPVAAKPGHPASHFTFGDPETRIPVAYPLGPNEFIRFVFRNFYPDVWNRMEYLRTLKPSFEWSKTLLDEEHEEVHLRWEQYPSTFR</sequence>